<comment type="caution">
    <text evidence="3">The sequence shown here is derived from an EMBL/GenBank/DDBJ whole genome shotgun (WGS) entry which is preliminary data.</text>
</comment>
<dbReference type="InterPro" id="IPR027417">
    <property type="entry name" value="P-loop_NTPase"/>
</dbReference>
<feature type="domain" description="Nephrocystin 3-like N-terminal" evidence="2">
    <location>
        <begin position="4"/>
        <end position="113"/>
    </location>
</feature>
<keyword evidence="1" id="KW-0677">Repeat</keyword>
<dbReference type="SUPFAM" id="SSF52540">
    <property type="entry name" value="P-loop containing nucleoside triphosphate hydrolases"/>
    <property type="match status" value="1"/>
</dbReference>
<evidence type="ECO:0000256" key="1">
    <source>
        <dbReference type="ARBA" id="ARBA00022737"/>
    </source>
</evidence>
<reference evidence="3" key="1">
    <citation type="submission" date="2019-11" db="EMBL/GenBank/DDBJ databases">
        <title>Bipolaris sorokiniana Genome sequencing.</title>
        <authorList>
            <person name="Wang H."/>
        </authorList>
    </citation>
    <scope>NUCLEOTIDE SEQUENCE</scope>
</reference>
<dbReference type="EMBL" id="WNKQ01000008">
    <property type="protein sequence ID" value="KAF5849939.1"/>
    <property type="molecule type" value="Genomic_DNA"/>
</dbReference>
<organism evidence="3 4">
    <name type="scientific">Cochliobolus sativus</name>
    <name type="common">Common root rot and spot blotch fungus</name>
    <name type="synonym">Bipolaris sorokiniana</name>
    <dbReference type="NCBI Taxonomy" id="45130"/>
    <lineage>
        <taxon>Eukaryota</taxon>
        <taxon>Fungi</taxon>
        <taxon>Dikarya</taxon>
        <taxon>Ascomycota</taxon>
        <taxon>Pezizomycotina</taxon>
        <taxon>Dothideomycetes</taxon>
        <taxon>Pleosporomycetidae</taxon>
        <taxon>Pleosporales</taxon>
        <taxon>Pleosporineae</taxon>
        <taxon>Pleosporaceae</taxon>
        <taxon>Bipolaris</taxon>
    </lineage>
</organism>
<accession>A0A8H5ZJH5</accession>
<dbReference type="Gene3D" id="3.40.50.300">
    <property type="entry name" value="P-loop containing nucleotide triphosphate hydrolases"/>
    <property type="match status" value="1"/>
</dbReference>
<dbReference type="AlphaFoldDB" id="A0A8H5ZJH5"/>
<sequence length="117" mass="12862">MCSGTWSALLSSATYVSWRDAVAPTTQGPLWINGAPGAGKTVLAAAIVDDISRQRDTTVVHNFFRGDCEETILEVFRHVVYQILPRPKAASQVAVRMYKKKEARNASVLSKDLIDII</sequence>
<evidence type="ECO:0000313" key="3">
    <source>
        <dbReference type="EMBL" id="KAF5849939.1"/>
    </source>
</evidence>
<dbReference type="PANTHER" id="PTHR10039">
    <property type="entry name" value="AMELOGENIN"/>
    <property type="match status" value="1"/>
</dbReference>
<dbReference type="Pfam" id="PF24883">
    <property type="entry name" value="NPHP3_N"/>
    <property type="match status" value="1"/>
</dbReference>
<dbReference type="PANTHER" id="PTHR10039:SF14">
    <property type="entry name" value="NACHT DOMAIN-CONTAINING PROTEIN"/>
    <property type="match status" value="1"/>
</dbReference>
<gene>
    <name evidence="3" type="ORF">GGP41_005365</name>
</gene>
<evidence type="ECO:0000259" key="2">
    <source>
        <dbReference type="Pfam" id="PF24883"/>
    </source>
</evidence>
<proteinExistence type="predicted"/>
<name>A0A8H5ZJH5_COCSA</name>
<dbReference type="Proteomes" id="UP000624244">
    <property type="component" value="Unassembled WGS sequence"/>
</dbReference>
<evidence type="ECO:0000313" key="4">
    <source>
        <dbReference type="Proteomes" id="UP000624244"/>
    </source>
</evidence>
<dbReference type="InterPro" id="IPR056884">
    <property type="entry name" value="NPHP3-like_N"/>
</dbReference>
<protein>
    <recommendedName>
        <fullName evidence="2">Nephrocystin 3-like N-terminal domain-containing protein</fullName>
    </recommendedName>
</protein>